<sequence>MAAFGNKLQGVSPIPRISTTEKESATERFFATVEKVKQTVLYLPSTRIIFCGRVNKHMYAVDRGSNELMVLTFRSHHPKMNLLESYVLRGHQPYIRIKPILDIYKLGKAG</sequence>
<accession>A0AAI8Z5I5</accession>
<gene>
    <name evidence="1" type="ORF">LECACI_7A008052</name>
</gene>
<organism evidence="1 2">
    <name type="scientific">Lecanosticta acicola</name>
    <dbReference type="NCBI Taxonomy" id="111012"/>
    <lineage>
        <taxon>Eukaryota</taxon>
        <taxon>Fungi</taxon>
        <taxon>Dikarya</taxon>
        <taxon>Ascomycota</taxon>
        <taxon>Pezizomycotina</taxon>
        <taxon>Dothideomycetes</taxon>
        <taxon>Dothideomycetidae</taxon>
        <taxon>Mycosphaerellales</taxon>
        <taxon>Mycosphaerellaceae</taxon>
        <taxon>Lecanosticta</taxon>
    </lineage>
</organism>
<reference evidence="1" key="1">
    <citation type="submission" date="2023-11" db="EMBL/GenBank/DDBJ databases">
        <authorList>
            <person name="Alioto T."/>
            <person name="Alioto T."/>
            <person name="Gomez Garrido J."/>
        </authorList>
    </citation>
    <scope>NUCLEOTIDE SEQUENCE</scope>
</reference>
<keyword evidence="2" id="KW-1185">Reference proteome</keyword>
<evidence type="ECO:0000313" key="1">
    <source>
        <dbReference type="EMBL" id="CAK4032894.1"/>
    </source>
</evidence>
<name>A0AAI8Z5I5_9PEZI</name>
<protein>
    <submittedName>
        <fullName evidence="1">Uncharacterized protein</fullName>
    </submittedName>
</protein>
<evidence type="ECO:0000313" key="2">
    <source>
        <dbReference type="Proteomes" id="UP001296104"/>
    </source>
</evidence>
<dbReference type="EMBL" id="CAVMBE010000073">
    <property type="protein sequence ID" value="CAK4032894.1"/>
    <property type="molecule type" value="Genomic_DNA"/>
</dbReference>
<comment type="caution">
    <text evidence="1">The sequence shown here is derived from an EMBL/GenBank/DDBJ whole genome shotgun (WGS) entry which is preliminary data.</text>
</comment>
<dbReference type="AlphaFoldDB" id="A0AAI8Z5I5"/>
<dbReference type="Proteomes" id="UP001296104">
    <property type="component" value="Unassembled WGS sequence"/>
</dbReference>
<proteinExistence type="predicted"/>